<feature type="transmembrane region" description="Helical" evidence="1">
    <location>
        <begin position="6"/>
        <end position="27"/>
    </location>
</feature>
<dbReference type="PROSITE" id="PS00409">
    <property type="entry name" value="PROKAR_NTER_METHYL"/>
    <property type="match status" value="1"/>
</dbReference>
<keyword evidence="1" id="KW-1133">Transmembrane helix</keyword>
<gene>
    <name evidence="2" type="ORF">A1OK_04900</name>
</gene>
<organism evidence="2 3">
    <name type="scientific">Enterovibrio norvegicus FF-454</name>
    <dbReference type="NCBI Taxonomy" id="1185651"/>
    <lineage>
        <taxon>Bacteria</taxon>
        <taxon>Pseudomonadati</taxon>
        <taxon>Pseudomonadota</taxon>
        <taxon>Gammaproteobacteria</taxon>
        <taxon>Vibrionales</taxon>
        <taxon>Vibrionaceae</taxon>
        <taxon>Enterovibrio</taxon>
    </lineage>
</organism>
<sequence>MKRQGGFTLIEMIVVIVILGILAVTAAPKFLSLEKEAKAGTLKGIEAAIVSAASMAHGVLLLNPTTDEFTDIHQYPTADAGGIGKLVSVSDDLTVKALTDVGYVWSYSDTCYAGYQAPAEANAEPTYPSDTSGC</sequence>
<keyword evidence="3" id="KW-1185">Reference proteome</keyword>
<dbReference type="Pfam" id="PF07963">
    <property type="entry name" value="N_methyl"/>
    <property type="match status" value="1"/>
</dbReference>
<dbReference type="RefSeq" id="WP_016960810.1">
    <property type="nucleotide sequence ID" value="NZ_AJWN02000104.1"/>
</dbReference>
<dbReference type="SUPFAM" id="SSF54523">
    <property type="entry name" value="Pili subunits"/>
    <property type="match status" value="1"/>
</dbReference>
<keyword evidence="1" id="KW-0472">Membrane</keyword>
<dbReference type="InterPro" id="IPR045584">
    <property type="entry name" value="Pilin-like"/>
</dbReference>
<accession>A0A1E5BXK2</accession>
<protein>
    <submittedName>
        <fullName evidence="2">Prepilin-type N-terminal cleavage/methylation domain-containing protein</fullName>
    </submittedName>
</protein>
<dbReference type="AlphaFoldDB" id="A0A1E5BXK2"/>
<evidence type="ECO:0000313" key="2">
    <source>
        <dbReference type="EMBL" id="OEE57975.1"/>
    </source>
</evidence>
<dbReference type="Proteomes" id="UP000095039">
    <property type="component" value="Unassembled WGS sequence"/>
</dbReference>
<evidence type="ECO:0000256" key="1">
    <source>
        <dbReference type="SAM" id="Phobius"/>
    </source>
</evidence>
<reference evidence="2 3" key="1">
    <citation type="journal article" date="2012" name="Science">
        <title>Ecological populations of bacteria act as socially cohesive units of antibiotic production and resistance.</title>
        <authorList>
            <person name="Cordero O.X."/>
            <person name="Wildschutte H."/>
            <person name="Kirkup B."/>
            <person name="Proehl S."/>
            <person name="Ngo L."/>
            <person name="Hussain F."/>
            <person name="Le Roux F."/>
            <person name="Mincer T."/>
            <person name="Polz M.F."/>
        </authorList>
    </citation>
    <scope>NUCLEOTIDE SEQUENCE [LARGE SCALE GENOMIC DNA]</scope>
    <source>
        <strain evidence="2 3">FF-454</strain>
    </source>
</reference>
<proteinExistence type="predicted"/>
<evidence type="ECO:0000313" key="3">
    <source>
        <dbReference type="Proteomes" id="UP000095039"/>
    </source>
</evidence>
<dbReference type="NCBIfam" id="TIGR02532">
    <property type="entry name" value="IV_pilin_GFxxxE"/>
    <property type="match status" value="1"/>
</dbReference>
<dbReference type="EMBL" id="AJWN02000104">
    <property type="protein sequence ID" value="OEE57975.1"/>
    <property type="molecule type" value="Genomic_DNA"/>
</dbReference>
<name>A0A1E5BXK2_9GAMM</name>
<keyword evidence="1" id="KW-0812">Transmembrane</keyword>
<dbReference type="InterPro" id="IPR012902">
    <property type="entry name" value="N_methyl_site"/>
</dbReference>
<comment type="caution">
    <text evidence="2">The sequence shown here is derived from an EMBL/GenBank/DDBJ whole genome shotgun (WGS) entry which is preliminary data.</text>
</comment>
<dbReference type="Gene3D" id="3.30.700.10">
    <property type="entry name" value="Glycoprotein, Type 4 Pilin"/>
    <property type="match status" value="1"/>
</dbReference>